<feature type="compositionally biased region" description="Basic and acidic residues" evidence="8">
    <location>
        <begin position="14"/>
        <end position="23"/>
    </location>
</feature>
<evidence type="ECO:0000256" key="6">
    <source>
        <dbReference type="ARBA" id="ARBA00023204"/>
    </source>
</evidence>
<proteinExistence type="inferred from homology"/>
<comment type="subcellular location">
    <subcellularLocation>
        <location evidence="1">Nucleus</location>
    </subcellularLocation>
</comment>
<evidence type="ECO:0000256" key="1">
    <source>
        <dbReference type="ARBA" id="ARBA00004123"/>
    </source>
</evidence>
<protein>
    <submittedName>
        <fullName evidence="11">Single-strand selective monofunctional uracil DNA glycosylase</fullName>
    </submittedName>
</protein>
<evidence type="ECO:0000259" key="9">
    <source>
        <dbReference type="Pfam" id="PF03167"/>
    </source>
</evidence>
<organism evidence="10 11">
    <name type="scientific">Ceratotherium simum simum</name>
    <name type="common">Southern white rhinoceros</name>
    <dbReference type="NCBI Taxonomy" id="73337"/>
    <lineage>
        <taxon>Eukaryota</taxon>
        <taxon>Metazoa</taxon>
        <taxon>Chordata</taxon>
        <taxon>Craniata</taxon>
        <taxon>Vertebrata</taxon>
        <taxon>Euteleostomi</taxon>
        <taxon>Mammalia</taxon>
        <taxon>Eutheria</taxon>
        <taxon>Laurasiatheria</taxon>
        <taxon>Perissodactyla</taxon>
        <taxon>Rhinocerotidae</taxon>
        <taxon>Ceratotherium</taxon>
    </lineage>
</organism>
<dbReference type="PANTHER" id="PTHR13235:SF2">
    <property type="entry name" value="SINGLE-STRAND SELECTIVE MONOFUNCTIONAL URACIL DNA GLYCOSYLASE"/>
    <property type="match status" value="1"/>
</dbReference>
<feature type="domain" description="Uracil-DNA glycosylase-like" evidence="9">
    <location>
        <begin position="147"/>
        <end position="318"/>
    </location>
</feature>
<reference evidence="11" key="1">
    <citation type="submission" date="2025-08" db="UniProtKB">
        <authorList>
            <consortium name="RefSeq"/>
        </authorList>
    </citation>
    <scope>IDENTIFICATION</scope>
</reference>
<evidence type="ECO:0000313" key="10">
    <source>
        <dbReference type="Proteomes" id="UP000694910"/>
    </source>
</evidence>
<dbReference type="Gene3D" id="3.40.470.10">
    <property type="entry name" value="Uracil-DNA glycosylase-like domain"/>
    <property type="match status" value="1"/>
</dbReference>
<name>A0ABM0HKZ4_CERSS</name>
<evidence type="ECO:0000256" key="4">
    <source>
        <dbReference type="ARBA" id="ARBA00022801"/>
    </source>
</evidence>
<evidence type="ECO:0000256" key="7">
    <source>
        <dbReference type="ARBA" id="ARBA00023242"/>
    </source>
</evidence>
<keyword evidence="6" id="KW-0234">DNA repair</keyword>
<dbReference type="GeneID" id="101394641"/>
<comment type="similarity">
    <text evidence="2">Belongs to the uracil-DNA glycosylase (UDG) superfamily. SMUG1 family.</text>
</comment>
<gene>
    <name evidence="11" type="primary">LOC101394641</name>
</gene>
<accession>A0ABM0HKZ4</accession>
<dbReference type="SUPFAM" id="SSF52141">
    <property type="entry name" value="Uracil-DNA glycosylase-like"/>
    <property type="match status" value="1"/>
</dbReference>
<feature type="region of interest" description="Disordered" evidence="8">
    <location>
        <begin position="1"/>
        <end position="65"/>
    </location>
</feature>
<dbReference type="PANTHER" id="PTHR13235">
    <property type="entry name" value="SINGLE-STRAND SELECTIVE MONOFUNCTIONAL URACIL DNA GLYCOSYLASE"/>
    <property type="match status" value="1"/>
</dbReference>
<evidence type="ECO:0000313" key="11">
    <source>
        <dbReference type="RefSeq" id="XP_004429197.2"/>
    </source>
</evidence>
<sequence>MALMAQYSPGSLLKPKENKPAEHFRRKWPRLRQSPSLNKVDYDSHCPPRPGGGGKEPETAWGAGPGDSDVAVPQAFLLWPLHKPAGALMEPQSCPRSLAEGFLEEELRLNGELSQLQFSEPVGIIYNPVEYAWEPHCSYVTRYCQGPKEVLFLGMNPGPFGMAQTGVPFGEVNIVRDWLGIGGTVLTPPQEHPKRPVLGLECPQSEVSGARFWGFFRNLCGQPEVFFRHCFVHNLCPLLLLAPSGRNLTPAELPAKHREQLLGVCDAALCRQVQLLGVRLVVGVGRVAEQRARRALAGLMPEVQVEGLLHPSPRSPQANRGWEAVAKERLNELGLLPLLTK</sequence>
<dbReference type="InterPro" id="IPR039134">
    <property type="entry name" value="SMUG1"/>
</dbReference>
<evidence type="ECO:0000256" key="3">
    <source>
        <dbReference type="ARBA" id="ARBA00022763"/>
    </source>
</evidence>
<dbReference type="Proteomes" id="UP000694910">
    <property type="component" value="Unplaced"/>
</dbReference>
<dbReference type="InterPro" id="IPR005122">
    <property type="entry name" value="Uracil-DNA_glycosylase-like"/>
</dbReference>
<dbReference type="Pfam" id="PF03167">
    <property type="entry name" value="UDG"/>
    <property type="match status" value="1"/>
</dbReference>
<keyword evidence="5" id="KW-0238">DNA-binding</keyword>
<keyword evidence="4" id="KW-0378">Hydrolase</keyword>
<keyword evidence="7" id="KW-0539">Nucleus</keyword>
<keyword evidence="3" id="KW-0227">DNA damage</keyword>
<evidence type="ECO:0000256" key="8">
    <source>
        <dbReference type="SAM" id="MobiDB-lite"/>
    </source>
</evidence>
<dbReference type="RefSeq" id="XP_004429197.2">
    <property type="nucleotide sequence ID" value="XM_004429140.2"/>
</dbReference>
<keyword evidence="10" id="KW-1185">Reference proteome</keyword>
<dbReference type="InterPro" id="IPR036895">
    <property type="entry name" value="Uracil-DNA_glycosylase-like_sf"/>
</dbReference>
<evidence type="ECO:0000256" key="5">
    <source>
        <dbReference type="ARBA" id="ARBA00023125"/>
    </source>
</evidence>
<dbReference type="CDD" id="cd19374">
    <property type="entry name" value="UDG-F3_SMUG1-like"/>
    <property type="match status" value="1"/>
</dbReference>
<evidence type="ECO:0000256" key="2">
    <source>
        <dbReference type="ARBA" id="ARBA00007889"/>
    </source>
</evidence>